<evidence type="ECO:0000313" key="1">
    <source>
        <dbReference type="EMBL" id="MDQ8209701.1"/>
    </source>
</evidence>
<evidence type="ECO:0000313" key="2">
    <source>
        <dbReference type="Proteomes" id="UP001225316"/>
    </source>
</evidence>
<dbReference type="RefSeq" id="WP_308952619.1">
    <property type="nucleotide sequence ID" value="NZ_JARXHW010000120.1"/>
</dbReference>
<protein>
    <submittedName>
        <fullName evidence="1">Uncharacterized protein</fullName>
    </submittedName>
</protein>
<name>A0ABU1AZW4_9BACT</name>
<keyword evidence="2" id="KW-1185">Reference proteome</keyword>
<proteinExistence type="predicted"/>
<dbReference type="EMBL" id="JARXHW010000120">
    <property type="protein sequence ID" value="MDQ8209701.1"/>
    <property type="molecule type" value="Genomic_DNA"/>
</dbReference>
<reference evidence="1 2" key="1">
    <citation type="submission" date="2023-04" db="EMBL/GenBank/DDBJ databases">
        <title>A novel bacteria isolated from coastal sediment.</title>
        <authorList>
            <person name="Liu X.-J."/>
            <person name="Du Z.-J."/>
        </authorList>
    </citation>
    <scope>NUCLEOTIDE SEQUENCE [LARGE SCALE GENOMIC DNA]</scope>
    <source>
        <strain evidence="1 2">SDUM461003</strain>
    </source>
</reference>
<accession>A0ABU1AZW4</accession>
<sequence>MSTRKIFIEGNGHYDFKPLSHYEEKWSFLHDYRRKKIIAQKLSYLEFHRHLLNKIKHTNLVEGSLDMSIDFDLSVGFIQTDILLIGSICEGALYSQLRHRYDRGSRTTKKSVQDCFEVKEKKFESLSNQEFKKEGSDTSFKIGCYRTETKQLQEYAVSFSNLLKVAKSISLISSDCFGRLDLLRKSRNTIHSGEEARRQSDERFVFSVADREEALETMVIFGDPKSNFK</sequence>
<organism evidence="1 2">
    <name type="scientific">Thalassobacterium maritimum</name>
    <dbReference type="NCBI Taxonomy" id="3041265"/>
    <lineage>
        <taxon>Bacteria</taxon>
        <taxon>Pseudomonadati</taxon>
        <taxon>Verrucomicrobiota</taxon>
        <taxon>Opitutia</taxon>
        <taxon>Puniceicoccales</taxon>
        <taxon>Coraliomargaritaceae</taxon>
        <taxon>Thalassobacterium</taxon>
    </lineage>
</organism>
<gene>
    <name evidence="1" type="ORF">QEH52_19440</name>
</gene>
<comment type="caution">
    <text evidence="1">The sequence shown here is derived from an EMBL/GenBank/DDBJ whole genome shotgun (WGS) entry which is preliminary data.</text>
</comment>
<dbReference type="Proteomes" id="UP001225316">
    <property type="component" value="Unassembled WGS sequence"/>
</dbReference>